<dbReference type="RefSeq" id="WP_344098711.1">
    <property type="nucleotide sequence ID" value="NZ_BAAANL010000001.1"/>
</dbReference>
<gene>
    <name evidence="5" type="ORF">GCM10009751_01040</name>
</gene>
<evidence type="ECO:0000256" key="1">
    <source>
        <dbReference type="ARBA" id="ARBA00008668"/>
    </source>
</evidence>
<dbReference type="InterPro" id="IPR013830">
    <property type="entry name" value="SGNH_hydro"/>
</dbReference>
<dbReference type="InterPro" id="IPR037459">
    <property type="entry name" value="RhgT-like"/>
</dbReference>
<dbReference type="Gene3D" id="2.60.120.430">
    <property type="entry name" value="Galactose-binding lectin"/>
    <property type="match status" value="1"/>
</dbReference>
<dbReference type="PANTHER" id="PTHR43695">
    <property type="entry name" value="PUTATIVE (AFU_ORTHOLOGUE AFUA_2G17250)-RELATED"/>
    <property type="match status" value="1"/>
</dbReference>
<dbReference type="Gene3D" id="3.40.50.1110">
    <property type="entry name" value="SGNH hydrolase"/>
    <property type="match status" value="1"/>
</dbReference>
<evidence type="ECO:0000313" key="6">
    <source>
        <dbReference type="Proteomes" id="UP001501094"/>
    </source>
</evidence>
<dbReference type="PANTHER" id="PTHR43695:SF1">
    <property type="entry name" value="RHAMNOGALACTURONAN ACETYLESTERASE"/>
    <property type="match status" value="1"/>
</dbReference>
<dbReference type="CDD" id="cd01821">
    <property type="entry name" value="Rhamnogalacturan_acetylesterase_like"/>
    <property type="match status" value="1"/>
</dbReference>
<dbReference type="SUPFAM" id="SSF52266">
    <property type="entry name" value="SGNH hydrolase"/>
    <property type="match status" value="1"/>
</dbReference>
<organism evidence="5 6">
    <name type="scientific">Myceligenerans crystallogenes</name>
    <dbReference type="NCBI Taxonomy" id="316335"/>
    <lineage>
        <taxon>Bacteria</taxon>
        <taxon>Bacillati</taxon>
        <taxon>Actinomycetota</taxon>
        <taxon>Actinomycetes</taxon>
        <taxon>Micrococcales</taxon>
        <taxon>Promicromonosporaceae</taxon>
        <taxon>Myceligenerans</taxon>
    </lineage>
</organism>
<keyword evidence="2" id="KW-0378">Hydrolase</keyword>
<dbReference type="EMBL" id="BAAANL010000001">
    <property type="protein sequence ID" value="GAA1848734.1"/>
    <property type="molecule type" value="Genomic_DNA"/>
</dbReference>
<dbReference type="Proteomes" id="UP001501094">
    <property type="component" value="Unassembled WGS sequence"/>
</dbReference>
<comment type="caution">
    <text evidence="5">The sequence shown here is derived from an EMBL/GenBank/DDBJ whole genome shotgun (WGS) entry which is preliminary data.</text>
</comment>
<keyword evidence="3" id="KW-0732">Signal</keyword>
<reference evidence="6" key="1">
    <citation type="journal article" date="2019" name="Int. J. Syst. Evol. Microbiol.">
        <title>The Global Catalogue of Microorganisms (GCM) 10K type strain sequencing project: providing services to taxonomists for standard genome sequencing and annotation.</title>
        <authorList>
            <consortium name="The Broad Institute Genomics Platform"/>
            <consortium name="The Broad Institute Genome Sequencing Center for Infectious Disease"/>
            <person name="Wu L."/>
            <person name="Ma J."/>
        </authorList>
    </citation>
    <scope>NUCLEOTIDE SEQUENCE [LARGE SCALE GENOMIC DNA]</scope>
    <source>
        <strain evidence="6">JCM 14326</strain>
    </source>
</reference>
<comment type="similarity">
    <text evidence="1">Belongs to the 'GDSL' lipolytic enzyme family.</text>
</comment>
<dbReference type="InterPro" id="IPR036514">
    <property type="entry name" value="SGNH_hydro_sf"/>
</dbReference>
<accession>A0ABP4ZF11</accession>
<evidence type="ECO:0000313" key="5">
    <source>
        <dbReference type="EMBL" id="GAA1848734.1"/>
    </source>
</evidence>
<proteinExistence type="inferred from homology"/>
<feature type="domain" description="SGNH hydrolase-type esterase" evidence="4">
    <location>
        <begin position="164"/>
        <end position="311"/>
    </location>
</feature>
<protein>
    <submittedName>
        <fullName evidence="5">Rhamnogalacturonan acetylesterase</fullName>
    </submittedName>
</protein>
<evidence type="ECO:0000256" key="2">
    <source>
        <dbReference type="ARBA" id="ARBA00022801"/>
    </source>
</evidence>
<sequence>MTHFLGGRRPRSVFAGIGAAATAVLLAAGPAAAAGPAYHPAPRTDAALLEQCAQDGGDIVCTYADLAAGHYDVTVFLGDADEAAATEVRAEARRLMVAETPTAAGELTRKTFTVNVRTPEAQQNRQDVPGEPGLTLRFTGGAPAVARIGIAEAPEHAPRLFLGGDSTVTDQDNFPYTGWGQRLPAHFRHGLSVVNYSGGGESTVSYLSRAYMFGELTPQLRSGDVVLFQLAHNDKTTTAADYRANLTTLVEGVRARGAQPVLVTPIVRCRFTGDQLNDTGLIRTGEADLPEEIRGVAAGLGVPLIDLTAMSEELVEGLGYEAAKPIYLIDETGDRTHTSEYGASVYAGLVAGELRRQGIVPERFWADDDAARP</sequence>
<name>A0ABP4ZF11_9MICO</name>
<dbReference type="Pfam" id="PF13472">
    <property type="entry name" value="Lipase_GDSL_2"/>
    <property type="match status" value="1"/>
</dbReference>
<evidence type="ECO:0000256" key="3">
    <source>
        <dbReference type="SAM" id="SignalP"/>
    </source>
</evidence>
<keyword evidence="6" id="KW-1185">Reference proteome</keyword>
<dbReference type="InterPro" id="IPR008979">
    <property type="entry name" value="Galactose-bd-like_sf"/>
</dbReference>
<feature type="chain" id="PRO_5046257315" evidence="3">
    <location>
        <begin position="34"/>
        <end position="373"/>
    </location>
</feature>
<dbReference type="SUPFAM" id="SSF49785">
    <property type="entry name" value="Galactose-binding domain-like"/>
    <property type="match status" value="1"/>
</dbReference>
<feature type="signal peptide" evidence="3">
    <location>
        <begin position="1"/>
        <end position="33"/>
    </location>
</feature>
<evidence type="ECO:0000259" key="4">
    <source>
        <dbReference type="Pfam" id="PF13472"/>
    </source>
</evidence>